<dbReference type="InterPro" id="IPR029063">
    <property type="entry name" value="SAM-dependent_MTases_sf"/>
</dbReference>
<proteinExistence type="predicted"/>
<evidence type="ECO:0000313" key="2">
    <source>
        <dbReference type="EMBL" id="CAK9203918.1"/>
    </source>
</evidence>
<name>A0ABP0TSH6_9BRYO</name>
<keyword evidence="1" id="KW-0812">Transmembrane</keyword>
<sequence>MIGRVSSLLSYIYNKVLQMVNFSSSTRSGLAFRFAVILILLVTLVTPWLAALFVFRLYSSSTSPLLFDPFVLPGLPRRTLDARSSVITAAACVESASKLKKGSRAGELVVATECSCRSVRENELERVIQQLETKERSQAFERIYSTDYWGGGESRSGPGSNVLYTANARKMLAEAFQKFGVHLVLDVPCGDVNWQPLIEGFNSTKYVGYDIVPQLVARNIEHFREFKNMEFARHDFVNMPIDITPDLIICRDAIQHNTLKDGVRALANLEKSGAKYLVTNWHANTGRGMHIPANKHNFHVSVGGTYPIDVSCPPFNFSNPELFISEGPNGENDDGKFIGVWKLPAMLKGNGERFIIPDDLKVRAKQKVVFWDEVLKAQDLASI</sequence>
<evidence type="ECO:0000256" key="1">
    <source>
        <dbReference type="SAM" id="Phobius"/>
    </source>
</evidence>
<gene>
    <name evidence="2" type="ORF">CSSPTR1EN2_LOCUS7126</name>
</gene>
<protein>
    <recommendedName>
        <fullName evidence="4">Methyltransferase type 11 domain-containing protein</fullName>
    </recommendedName>
</protein>
<keyword evidence="1" id="KW-0472">Membrane</keyword>
<dbReference type="Gene3D" id="3.40.50.150">
    <property type="entry name" value="Vaccinia Virus protein VP39"/>
    <property type="match status" value="1"/>
</dbReference>
<dbReference type="EMBL" id="OZ019906">
    <property type="protein sequence ID" value="CAK9203918.1"/>
    <property type="molecule type" value="Genomic_DNA"/>
</dbReference>
<accession>A0ABP0TSH6</accession>
<evidence type="ECO:0000313" key="3">
    <source>
        <dbReference type="Proteomes" id="UP001497512"/>
    </source>
</evidence>
<keyword evidence="3" id="KW-1185">Reference proteome</keyword>
<keyword evidence="1" id="KW-1133">Transmembrane helix</keyword>
<organism evidence="2 3">
    <name type="scientific">Sphagnum troendelagicum</name>
    <dbReference type="NCBI Taxonomy" id="128251"/>
    <lineage>
        <taxon>Eukaryota</taxon>
        <taxon>Viridiplantae</taxon>
        <taxon>Streptophyta</taxon>
        <taxon>Embryophyta</taxon>
        <taxon>Bryophyta</taxon>
        <taxon>Sphagnophytina</taxon>
        <taxon>Sphagnopsida</taxon>
        <taxon>Sphagnales</taxon>
        <taxon>Sphagnaceae</taxon>
        <taxon>Sphagnum</taxon>
    </lineage>
</organism>
<dbReference type="Proteomes" id="UP001497512">
    <property type="component" value="Chromosome 14"/>
</dbReference>
<dbReference type="SUPFAM" id="SSF53335">
    <property type="entry name" value="S-adenosyl-L-methionine-dependent methyltransferases"/>
    <property type="match status" value="1"/>
</dbReference>
<evidence type="ECO:0008006" key="4">
    <source>
        <dbReference type="Google" id="ProtNLM"/>
    </source>
</evidence>
<feature type="transmembrane region" description="Helical" evidence="1">
    <location>
        <begin position="30"/>
        <end position="55"/>
    </location>
</feature>
<reference evidence="2" key="1">
    <citation type="submission" date="2024-02" db="EMBL/GenBank/DDBJ databases">
        <authorList>
            <consortium name="ELIXIR-Norway"/>
            <consortium name="Elixir Norway"/>
        </authorList>
    </citation>
    <scope>NUCLEOTIDE SEQUENCE</scope>
</reference>